<dbReference type="SMART" id="SM00912">
    <property type="entry name" value="Haemagg_act"/>
    <property type="match status" value="1"/>
</dbReference>
<dbReference type="Gene3D" id="2.160.20.10">
    <property type="entry name" value="Single-stranded right-handed beta-helix, Pectin lyase-like"/>
    <property type="match status" value="3"/>
</dbReference>
<gene>
    <name evidence="3" type="ORF">MiSe_54930</name>
</gene>
<dbReference type="InterPro" id="IPR007280">
    <property type="entry name" value="Peptidase_C_arc/bac"/>
</dbReference>
<dbReference type="SUPFAM" id="SSF51126">
    <property type="entry name" value="Pectin lyase-like"/>
    <property type="match status" value="2"/>
</dbReference>
<dbReference type="Pfam" id="PF04151">
    <property type="entry name" value="PPC"/>
    <property type="match status" value="1"/>
</dbReference>
<keyword evidence="1" id="KW-0732">Signal</keyword>
<dbReference type="Proteomes" id="UP001050975">
    <property type="component" value="Unassembled WGS sequence"/>
</dbReference>
<dbReference type="EMBL" id="BLAY01000097">
    <property type="protein sequence ID" value="GET40682.1"/>
    <property type="molecule type" value="Genomic_DNA"/>
</dbReference>
<keyword evidence="4" id="KW-1185">Reference proteome</keyword>
<evidence type="ECO:0000313" key="3">
    <source>
        <dbReference type="EMBL" id="GET40682.1"/>
    </source>
</evidence>
<dbReference type="InterPro" id="IPR012334">
    <property type="entry name" value="Pectin_lyas_fold"/>
</dbReference>
<feature type="chain" id="PRO_5043461417" evidence="1">
    <location>
        <begin position="36"/>
        <end position="1268"/>
    </location>
</feature>
<feature type="domain" description="Filamentous haemagglutinin FhaB/tRNA nuclease CdiA-like TPS" evidence="2">
    <location>
        <begin position="38"/>
        <end position="151"/>
    </location>
</feature>
<dbReference type="NCBIfam" id="TIGR01901">
    <property type="entry name" value="adhes_NPXG"/>
    <property type="match status" value="1"/>
</dbReference>
<evidence type="ECO:0000259" key="2">
    <source>
        <dbReference type="SMART" id="SM00912"/>
    </source>
</evidence>
<protein>
    <submittedName>
        <fullName evidence="3">Filamentous hemagglutinin outer membrane protein</fullName>
    </submittedName>
</protein>
<dbReference type="AlphaFoldDB" id="A0AAV3XCQ8"/>
<accession>A0AAV3XCQ8</accession>
<comment type="caution">
    <text evidence="3">The sequence shown here is derived from an EMBL/GenBank/DDBJ whole genome shotgun (WGS) entry which is preliminary data.</text>
</comment>
<name>A0AAV3XCQ8_9CYAN</name>
<proteinExistence type="predicted"/>
<sequence>MQRSPRFIAMKSALKFVQVMPLVLGGLVTTQGANAQIVPDGTLPNNSVVNQQGQIQQITGGTTAGSNLFHSLREFNVRTGETAHFDNALTINNIITRVTGGNISNIDGLIRANGTANLFLINPSGIIFGPNARLNIGGSFFSSTADSIQFADGSIFSAKNPQATPLLTINVPVGLQYGTNGGNVEVRQSRLEVSPNQTLAILGGNVSIDGGRLFAPGGQVALGGLVGEGIVTIGSATSLPVGVARGNIALSNGAIADVTSSNNGSITLHANNLDLSGGSQLNAGIAANSSLAGAWAGDISIDAGGEVNLRDRSLIANTVQSGALGNGGDINIAANGINLTTGARITTITQASGNAGNIRLDANNIDISGFTSDGLFSGILSHSKDTNSGAGGNIIINQAAQTPGNLRLANRGFIATVTNSSSNSGAIEINVNNLVIESGGQIVTLATHSGAAGDITINASGQVAIAGNSTDFVPSPFEGILVYNLDELPLSTAPNPNVEASGADGIPYVSLQRTPEQIISGNTVLGAANQQYDYYSFTISAPNSRVIVDIDGGDGYEAIPGSLDTEIFLFNRRTGEVLANNDDSILASGGDGSIAPQDSYLSTTINSPGTYVIGVGEFDTVANSIQLLEGDRVDRGDTYTLNVSLQNRGTGNALPTNPINPNNFNPNYGAKSGLFTLTQGNGNTGRVNINTQQLLMQSTGEITATTFGAGRVRDITINGRNVDINNAIISNVTRGSGDGGNIFIDADNLRLANAGRLNLSNFAQGNTGGVRINAQNVNIVEGGRIEVGTYVRGNTGNIVINARDTVVLSGELMSDGSRIYNTVAGPSAVGNAGEIQINTRSLSITTSAELNSNTYGEGNAGNITINASESILIDANNNAVIGSNIFSQVRAGARGNAGDINITTRLFTVRNTTQIFNRTEGQGNAGQLNITADELSLANNSYISSSVESTAIGTGGTLNLNIRRLSLNNHSRISASTSGQGDAGQILISATDGVLLNNNSQISTSVSNQGRGIGGSIQIQTGSLNLDNKSSLAAATASGQGGNINLQVNGLLLMRRNSQITATAGTAGAGGDGGNIAINAPLIIAIPRENNDITANAFEGRGGNIQLTASGILGLEFRAAQTPNSDITASSQFGVSGTVTINNPQVEPASGLVQLPEQVTDASNQVIVGCTPRVGNSFTVTGRGGLPEDPTATIRGQTVWQDLQDFATESANTSPQNPQSQKSEPPVQIIEATSWIINEKGQLELVASMPDQTRVHPEFNCNDLQRLR</sequence>
<evidence type="ECO:0000313" key="4">
    <source>
        <dbReference type="Proteomes" id="UP001050975"/>
    </source>
</evidence>
<organism evidence="3 4">
    <name type="scientific">Microseira wollei NIES-4236</name>
    <dbReference type="NCBI Taxonomy" id="2530354"/>
    <lineage>
        <taxon>Bacteria</taxon>
        <taxon>Bacillati</taxon>
        <taxon>Cyanobacteriota</taxon>
        <taxon>Cyanophyceae</taxon>
        <taxon>Oscillatoriophycideae</taxon>
        <taxon>Aerosakkonematales</taxon>
        <taxon>Aerosakkonemataceae</taxon>
        <taxon>Microseira</taxon>
    </lineage>
</organism>
<reference evidence="3" key="1">
    <citation type="submission" date="2019-10" db="EMBL/GenBank/DDBJ databases">
        <title>Draft genome sequece of Microseira wollei NIES-4236.</title>
        <authorList>
            <person name="Yamaguchi H."/>
            <person name="Suzuki S."/>
            <person name="Kawachi M."/>
        </authorList>
    </citation>
    <scope>NUCLEOTIDE SEQUENCE</scope>
    <source>
        <strain evidence="3">NIES-4236</strain>
    </source>
</reference>
<dbReference type="Pfam" id="PF05860">
    <property type="entry name" value="TPS"/>
    <property type="match status" value="1"/>
</dbReference>
<dbReference type="InterPro" id="IPR011050">
    <property type="entry name" value="Pectin_lyase_fold/virulence"/>
</dbReference>
<dbReference type="InterPro" id="IPR008638">
    <property type="entry name" value="FhaB/CdiA-like_TPS"/>
</dbReference>
<feature type="signal peptide" evidence="1">
    <location>
        <begin position="1"/>
        <end position="35"/>
    </location>
</feature>
<evidence type="ECO:0000256" key="1">
    <source>
        <dbReference type="SAM" id="SignalP"/>
    </source>
</evidence>